<dbReference type="SUPFAM" id="SSF53218">
    <property type="entry name" value="Molybdenum cofactor biosynthesis proteins"/>
    <property type="match status" value="1"/>
</dbReference>
<keyword evidence="2" id="KW-0501">Molybdenum cofactor biosynthesis</keyword>
<dbReference type="NCBIfam" id="TIGR02667">
    <property type="entry name" value="moaB_proteo"/>
    <property type="match status" value="1"/>
</dbReference>
<gene>
    <name evidence="4" type="primary">moaB</name>
    <name evidence="4" type="ORF">COA71_07690</name>
</gene>
<dbReference type="InterPro" id="IPR001453">
    <property type="entry name" value="MoaB/Mog_dom"/>
</dbReference>
<dbReference type="GO" id="GO:0005829">
    <property type="term" value="C:cytosol"/>
    <property type="evidence" value="ECO:0007669"/>
    <property type="project" value="TreeGrafter"/>
</dbReference>
<dbReference type="Proteomes" id="UP000228987">
    <property type="component" value="Unassembled WGS sequence"/>
</dbReference>
<dbReference type="EMBL" id="NVWI01000005">
    <property type="protein sequence ID" value="PCJ41433.1"/>
    <property type="molecule type" value="Genomic_DNA"/>
</dbReference>
<dbReference type="InterPro" id="IPR013484">
    <property type="entry name" value="MoaB_proteobac"/>
</dbReference>
<evidence type="ECO:0000313" key="4">
    <source>
        <dbReference type="EMBL" id="PCJ41433.1"/>
    </source>
</evidence>
<feature type="domain" description="MoaB/Mog" evidence="3">
    <location>
        <begin position="16"/>
        <end position="160"/>
    </location>
</feature>
<dbReference type="NCBIfam" id="TIGR00177">
    <property type="entry name" value="molyb_syn"/>
    <property type="match status" value="1"/>
</dbReference>
<evidence type="ECO:0000259" key="3">
    <source>
        <dbReference type="SMART" id="SM00852"/>
    </source>
</evidence>
<evidence type="ECO:0000256" key="1">
    <source>
        <dbReference type="ARBA" id="ARBA00015262"/>
    </source>
</evidence>
<dbReference type="InterPro" id="IPR012245">
    <property type="entry name" value="MoaB"/>
</dbReference>
<dbReference type="AlphaFoldDB" id="A0A2A5CCD8"/>
<organism evidence="4 5">
    <name type="scientific">SAR86 cluster bacterium</name>
    <dbReference type="NCBI Taxonomy" id="2030880"/>
    <lineage>
        <taxon>Bacteria</taxon>
        <taxon>Pseudomonadati</taxon>
        <taxon>Pseudomonadota</taxon>
        <taxon>Gammaproteobacteria</taxon>
        <taxon>SAR86 cluster</taxon>
    </lineage>
</organism>
<comment type="function">
    <text evidence="2">May be involved in the biosynthesis of molybdopterin.</text>
</comment>
<comment type="pathway">
    <text evidence="2">Cofactor biosynthesis; molybdopterin biosynthesis.</text>
</comment>
<comment type="similarity">
    <text evidence="2">Belongs to the MoaB/Mog family.</text>
</comment>
<dbReference type="Pfam" id="PF00994">
    <property type="entry name" value="MoCF_biosynth"/>
    <property type="match status" value="1"/>
</dbReference>
<sequence>MSNNKAQAAFVALNIAVVTVSDTRTEENDTSGGYLQKELTSAGHRLAEKHICKDDVYRLRALIANLVADTSIHAILVTGGTGFTRRDNTVVAIKPLFDSSIDGFGELFRALSYQEIGSSTIQSRAFAGLSNGTVVFCMPGSTGACKTAWEGVIAEQLNSQHSPCNFVGRITGH</sequence>
<dbReference type="UniPathway" id="UPA00344"/>
<evidence type="ECO:0000256" key="2">
    <source>
        <dbReference type="PIRNR" id="PIRNR006443"/>
    </source>
</evidence>
<accession>A0A2A5CCD8</accession>
<reference evidence="5" key="1">
    <citation type="submission" date="2017-08" db="EMBL/GenBank/DDBJ databases">
        <title>A dynamic microbial community with high functional redundancy inhabits the cold, oxic subseafloor aquifer.</title>
        <authorList>
            <person name="Tully B.J."/>
            <person name="Wheat C.G."/>
            <person name="Glazer B.T."/>
            <person name="Huber J.A."/>
        </authorList>
    </citation>
    <scope>NUCLEOTIDE SEQUENCE [LARGE SCALE GENOMIC DNA]</scope>
</reference>
<dbReference type="SMART" id="SM00852">
    <property type="entry name" value="MoCF_biosynth"/>
    <property type="match status" value="1"/>
</dbReference>
<dbReference type="PANTHER" id="PTHR43232:SF2">
    <property type="entry name" value="MOLYBDENUM COFACTOR BIOSYNTHESIS PROTEIN B"/>
    <property type="match status" value="1"/>
</dbReference>
<dbReference type="InterPro" id="IPR036425">
    <property type="entry name" value="MoaB/Mog-like_dom_sf"/>
</dbReference>
<comment type="caution">
    <text evidence="4">The sequence shown here is derived from an EMBL/GenBank/DDBJ whole genome shotgun (WGS) entry which is preliminary data.</text>
</comment>
<dbReference type="PANTHER" id="PTHR43232">
    <property type="entry name" value="MOLYBDENUM COFACTOR BIOSYNTHESIS PROTEIN B"/>
    <property type="match status" value="1"/>
</dbReference>
<dbReference type="Gene3D" id="3.40.980.10">
    <property type="entry name" value="MoaB/Mog-like domain"/>
    <property type="match status" value="1"/>
</dbReference>
<dbReference type="PIRSF" id="PIRSF006443">
    <property type="entry name" value="MoaB"/>
    <property type="match status" value="1"/>
</dbReference>
<dbReference type="GO" id="GO:0006777">
    <property type="term" value="P:Mo-molybdopterin cofactor biosynthetic process"/>
    <property type="evidence" value="ECO:0007669"/>
    <property type="project" value="UniProtKB-UniRule"/>
</dbReference>
<name>A0A2A5CCD8_9GAMM</name>
<proteinExistence type="inferred from homology"/>
<dbReference type="CDD" id="cd00886">
    <property type="entry name" value="MogA_MoaB"/>
    <property type="match status" value="1"/>
</dbReference>
<evidence type="ECO:0000313" key="5">
    <source>
        <dbReference type="Proteomes" id="UP000228987"/>
    </source>
</evidence>
<protein>
    <recommendedName>
        <fullName evidence="1 2">Molybdenum cofactor biosynthesis protein B</fullName>
    </recommendedName>
</protein>